<dbReference type="RefSeq" id="WP_011721763.1">
    <property type="nucleotide sequence ID" value="NC_008593.1"/>
</dbReference>
<organism evidence="2 3">
    <name type="scientific">Clostridium novyi (strain NT)</name>
    <dbReference type="NCBI Taxonomy" id="386415"/>
    <lineage>
        <taxon>Bacteria</taxon>
        <taxon>Bacillati</taxon>
        <taxon>Bacillota</taxon>
        <taxon>Clostridia</taxon>
        <taxon>Eubacteriales</taxon>
        <taxon>Clostridiaceae</taxon>
        <taxon>Clostridium</taxon>
    </lineage>
</organism>
<dbReference type="GO" id="GO:0003735">
    <property type="term" value="F:structural constituent of ribosome"/>
    <property type="evidence" value="ECO:0007669"/>
    <property type="project" value="InterPro"/>
</dbReference>
<feature type="domain" description="Large ribosomal subunit protein bL12 C-terminal" evidence="1">
    <location>
        <begin position="68"/>
        <end position="96"/>
    </location>
</feature>
<dbReference type="EMBL" id="CP000382">
    <property type="protein sequence ID" value="ABK61683.1"/>
    <property type="molecule type" value="Genomic_DNA"/>
</dbReference>
<dbReference type="InterPro" id="IPR014719">
    <property type="entry name" value="Ribosomal_bL12_C/ClpS-like"/>
</dbReference>
<dbReference type="GO" id="GO:0006412">
    <property type="term" value="P:translation"/>
    <property type="evidence" value="ECO:0007669"/>
    <property type="project" value="InterPro"/>
</dbReference>
<evidence type="ECO:0000313" key="3">
    <source>
        <dbReference type="Proteomes" id="UP000008220"/>
    </source>
</evidence>
<dbReference type="STRING" id="386415.NT01CX_1675"/>
<sequence>MESGIISLVLILCIILNSNINKLQRNQEEIELKLNSIIDYFGIDVPDKYKEKISCELKDELIKLIKADQKVKAIKKLRDVTGMGLKEAKEYVDNLDVN</sequence>
<accession>A0PZF4</accession>
<dbReference type="Proteomes" id="UP000008220">
    <property type="component" value="Chromosome"/>
</dbReference>
<dbReference type="PATRIC" id="fig|386415.7.peg.782"/>
<protein>
    <recommendedName>
        <fullName evidence="1">Large ribosomal subunit protein bL12 C-terminal domain-containing protein</fullName>
    </recommendedName>
</protein>
<dbReference type="AlphaFoldDB" id="A0PZF4"/>
<dbReference type="Gene3D" id="3.30.1390.10">
    <property type="match status" value="1"/>
</dbReference>
<evidence type="ECO:0000259" key="1">
    <source>
        <dbReference type="Pfam" id="PF00542"/>
    </source>
</evidence>
<reference evidence="2 3" key="1">
    <citation type="journal article" date="2006" name="Nat. Biotechnol.">
        <title>The genome and transcriptomes of the anti-tumor agent Clostridium novyi-NT.</title>
        <authorList>
            <person name="Bettegowda C."/>
            <person name="Huang X."/>
            <person name="Lin J."/>
            <person name="Cheong I."/>
            <person name="Kohli M."/>
            <person name="Szabo S.A."/>
            <person name="Zhang X."/>
            <person name="Diaz L.A. Jr."/>
            <person name="Velculescu V.E."/>
            <person name="Parmigiani G."/>
            <person name="Kinzler K.W."/>
            <person name="Vogelstein B."/>
            <person name="Zhou S."/>
        </authorList>
    </citation>
    <scope>NUCLEOTIDE SEQUENCE [LARGE SCALE GENOMIC DNA]</scope>
    <source>
        <strain evidence="2 3">NT</strain>
    </source>
</reference>
<dbReference type="KEGG" id="cno:NT01CX_1675"/>
<gene>
    <name evidence="2" type="ordered locus">NT01CX_1675</name>
</gene>
<dbReference type="SUPFAM" id="SSF54736">
    <property type="entry name" value="ClpS-like"/>
    <property type="match status" value="1"/>
</dbReference>
<evidence type="ECO:0000313" key="2">
    <source>
        <dbReference type="EMBL" id="ABK61683.1"/>
    </source>
</evidence>
<dbReference type="eggNOG" id="ENOG5034C7F">
    <property type="taxonomic scope" value="Bacteria"/>
</dbReference>
<proteinExistence type="predicted"/>
<dbReference type="HOGENOM" id="CLU_167427_1_1_9"/>
<name>A0PZF4_CLONN</name>
<dbReference type="InterPro" id="IPR013823">
    <property type="entry name" value="Ribosomal_bL12_C"/>
</dbReference>
<keyword evidence="3" id="KW-1185">Reference proteome</keyword>
<dbReference type="Pfam" id="PF00542">
    <property type="entry name" value="Ribosomal_L12"/>
    <property type="match status" value="1"/>
</dbReference>